<dbReference type="EMBL" id="MU001497">
    <property type="protein sequence ID" value="KAF2446973.1"/>
    <property type="molecule type" value="Genomic_DNA"/>
</dbReference>
<protein>
    <recommendedName>
        <fullName evidence="3">Asp/Glu racemase</fullName>
    </recommendedName>
</protein>
<proteinExistence type="predicted"/>
<gene>
    <name evidence="1" type="ORF">P171DRAFT_242632</name>
</gene>
<comment type="caution">
    <text evidence="1">The sequence shown here is derived from an EMBL/GenBank/DDBJ whole genome shotgun (WGS) entry which is preliminary data.</text>
</comment>
<dbReference type="PANTHER" id="PTHR40267:SF1">
    <property type="entry name" value="BLR3294 PROTEIN"/>
    <property type="match status" value="1"/>
</dbReference>
<dbReference type="Pfam" id="PF17645">
    <property type="entry name" value="Amdase"/>
    <property type="match status" value="1"/>
</dbReference>
<evidence type="ECO:0008006" key="3">
    <source>
        <dbReference type="Google" id="ProtNLM"/>
    </source>
</evidence>
<dbReference type="PIRSF" id="PIRSF015736">
    <property type="entry name" value="MI"/>
    <property type="match status" value="1"/>
</dbReference>
<name>A0A9P4PPP2_9PLEO</name>
<accession>A0A9P4PPP2</accession>
<organism evidence="1 2">
    <name type="scientific">Karstenula rhodostoma CBS 690.94</name>
    <dbReference type="NCBI Taxonomy" id="1392251"/>
    <lineage>
        <taxon>Eukaryota</taxon>
        <taxon>Fungi</taxon>
        <taxon>Dikarya</taxon>
        <taxon>Ascomycota</taxon>
        <taxon>Pezizomycotina</taxon>
        <taxon>Dothideomycetes</taxon>
        <taxon>Pleosporomycetidae</taxon>
        <taxon>Pleosporales</taxon>
        <taxon>Massarineae</taxon>
        <taxon>Didymosphaeriaceae</taxon>
        <taxon>Karstenula</taxon>
    </lineage>
</organism>
<dbReference type="InterPro" id="IPR053714">
    <property type="entry name" value="Iso_Racemase_Enz_sf"/>
</dbReference>
<evidence type="ECO:0000313" key="2">
    <source>
        <dbReference type="Proteomes" id="UP000799764"/>
    </source>
</evidence>
<dbReference type="InterPro" id="IPR026286">
    <property type="entry name" value="MaiA/AMDase"/>
</dbReference>
<reference evidence="1" key="1">
    <citation type="journal article" date="2020" name="Stud. Mycol.">
        <title>101 Dothideomycetes genomes: a test case for predicting lifestyles and emergence of pathogens.</title>
        <authorList>
            <person name="Haridas S."/>
            <person name="Albert R."/>
            <person name="Binder M."/>
            <person name="Bloem J."/>
            <person name="Labutti K."/>
            <person name="Salamov A."/>
            <person name="Andreopoulos B."/>
            <person name="Baker S."/>
            <person name="Barry K."/>
            <person name="Bills G."/>
            <person name="Bluhm B."/>
            <person name="Cannon C."/>
            <person name="Castanera R."/>
            <person name="Culley D."/>
            <person name="Daum C."/>
            <person name="Ezra D."/>
            <person name="Gonzalez J."/>
            <person name="Henrissat B."/>
            <person name="Kuo A."/>
            <person name="Liang C."/>
            <person name="Lipzen A."/>
            <person name="Lutzoni F."/>
            <person name="Magnuson J."/>
            <person name="Mondo S."/>
            <person name="Nolan M."/>
            <person name="Ohm R."/>
            <person name="Pangilinan J."/>
            <person name="Park H.-J."/>
            <person name="Ramirez L."/>
            <person name="Alfaro M."/>
            <person name="Sun H."/>
            <person name="Tritt A."/>
            <person name="Yoshinaga Y."/>
            <person name="Zwiers L.-H."/>
            <person name="Turgeon B."/>
            <person name="Goodwin S."/>
            <person name="Spatafora J."/>
            <person name="Crous P."/>
            <person name="Grigoriev I."/>
        </authorList>
    </citation>
    <scope>NUCLEOTIDE SEQUENCE</scope>
    <source>
        <strain evidence="1">CBS 690.94</strain>
    </source>
</reference>
<dbReference type="Gene3D" id="3.40.50.12500">
    <property type="match status" value="1"/>
</dbReference>
<evidence type="ECO:0000313" key="1">
    <source>
        <dbReference type="EMBL" id="KAF2446973.1"/>
    </source>
</evidence>
<dbReference type="PANTHER" id="PTHR40267">
    <property type="entry name" value="BLR3294 PROTEIN"/>
    <property type="match status" value="1"/>
</dbReference>
<keyword evidence="2" id="KW-1185">Reference proteome</keyword>
<dbReference type="AlphaFoldDB" id="A0A9P4PPP2"/>
<dbReference type="Proteomes" id="UP000799764">
    <property type="component" value="Unassembled WGS sequence"/>
</dbReference>
<dbReference type="OrthoDB" id="414270at2759"/>
<sequence length="243" mass="26212">MPSKHTRIGILVPSSNTALEPLTTQILSALPALSVHFTRFSVTTIGLSPSALAQFDIPNLLDAAQLLADAHVDVIGWSGTSAGWLGFDVDERLCAAVRERTGIRATTSTLALNKALRMLGVRKLGLVTPYTADVQDAVVKNYAGVGVEVSEERHLNRTDNVNFAVLGRETFDPMVESVMEGEEKVDAVATFCTNLSTSALVEGWEERFGVPVLDSVTVVVWDCLKLCGIDTAQVKGWGRLMQL</sequence>